<dbReference type="PANTHER" id="PTHR30086">
    <property type="entry name" value="ARGININE EXPORTER PROTEIN ARGO"/>
    <property type="match status" value="1"/>
</dbReference>
<evidence type="ECO:0000256" key="4">
    <source>
        <dbReference type="ARBA" id="ARBA00022989"/>
    </source>
</evidence>
<feature type="transmembrane region" description="Helical" evidence="6">
    <location>
        <begin position="39"/>
        <end position="63"/>
    </location>
</feature>
<evidence type="ECO:0000313" key="7">
    <source>
        <dbReference type="EMBL" id="GGM24003.1"/>
    </source>
</evidence>
<accession>A0A917TI27</accession>
<reference evidence="7" key="1">
    <citation type="journal article" date="2014" name="Int. J. Syst. Evol. Microbiol.">
        <title>Complete genome sequence of Corynebacterium casei LMG S-19264T (=DSM 44701T), isolated from a smear-ripened cheese.</title>
        <authorList>
            <consortium name="US DOE Joint Genome Institute (JGI-PGF)"/>
            <person name="Walter F."/>
            <person name="Albersmeier A."/>
            <person name="Kalinowski J."/>
            <person name="Ruckert C."/>
        </authorList>
    </citation>
    <scope>NUCLEOTIDE SEQUENCE</scope>
    <source>
        <strain evidence="7">CGMCC 1.6333</strain>
    </source>
</reference>
<name>A0A917TI27_9BACI</name>
<dbReference type="Proteomes" id="UP000618460">
    <property type="component" value="Unassembled WGS sequence"/>
</dbReference>
<reference evidence="7" key="2">
    <citation type="submission" date="2020-09" db="EMBL/GenBank/DDBJ databases">
        <authorList>
            <person name="Sun Q."/>
            <person name="Zhou Y."/>
        </authorList>
    </citation>
    <scope>NUCLEOTIDE SEQUENCE</scope>
    <source>
        <strain evidence="7">CGMCC 1.6333</strain>
    </source>
</reference>
<keyword evidence="5 6" id="KW-0472">Membrane</keyword>
<keyword evidence="2" id="KW-1003">Cell membrane</keyword>
<comment type="caution">
    <text evidence="7">The sequence shown here is derived from an EMBL/GenBank/DDBJ whole genome shotgun (WGS) entry which is preliminary data.</text>
</comment>
<dbReference type="GO" id="GO:0015171">
    <property type="term" value="F:amino acid transmembrane transporter activity"/>
    <property type="evidence" value="ECO:0007669"/>
    <property type="project" value="TreeGrafter"/>
</dbReference>
<evidence type="ECO:0000256" key="2">
    <source>
        <dbReference type="ARBA" id="ARBA00022475"/>
    </source>
</evidence>
<evidence type="ECO:0000313" key="8">
    <source>
        <dbReference type="Proteomes" id="UP000618460"/>
    </source>
</evidence>
<dbReference type="AlphaFoldDB" id="A0A917TI27"/>
<protein>
    <submittedName>
        <fullName evidence="7">Amino acid transporter</fullName>
    </submittedName>
</protein>
<keyword evidence="4 6" id="KW-1133">Transmembrane helix</keyword>
<evidence type="ECO:0000256" key="5">
    <source>
        <dbReference type="ARBA" id="ARBA00023136"/>
    </source>
</evidence>
<dbReference type="Pfam" id="PF01810">
    <property type="entry name" value="LysE"/>
    <property type="match status" value="1"/>
</dbReference>
<feature type="transmembrane region" description="Helical" evidence="6">
    <location>
        <begin position="148"/>
        <end position="169"/>
    </location>
</feature>
<evidence type="ECO:0000256" key="1">
    <source>
        <dbReference type="ARBA" id="ARBA00004651"/>
    </source>
</evidence>
<evidence type="ECO:0000256" key="3">
    <source>
        <dbReference type="ARBA" id="ARBA00022692"/>
    </source>
</evidence>
<dbReference type="OrthoDB" id="7874789at2"/>
<organism evidence="7 8">
    <name type="scientific">Paraliobacillus quinghaiensis</name>
    <dbReference type="NCBI Taxonomy" id="470815"/>
    <lineage>
        <taxon>Bacteria</taxon>
        <taxon>Bacillati</taxon>
        <taxon>Bacillota</taxon>
        <taxon>Bacilli</taxon>
        <taxon>Bacillales</taxon>
        <taxon>Bacillaceae</taxon>
        <taxon>Paraliobacillus</taxon>
    </lineage>
</organism>
<proteinExistence type="predicted"/>
<dbReference type="InterPro" id="IPR001123">
    <property type="entry name" value="LeuE-type"/>
</dbReference>
<gene>
    <name evidence="7" type="ORF">GCM10011351_07220</name>
</gene>
<dbReference type="RefSeq" id="WP_117152385.1">
    <property type="nucleotide sequence ID" value="NZ_BMLG01000001.1"/>
</dbReference>
<sequence>MGIFLSYLVLGLSLAAPIGPINAAQINHGIKNGFFHSWLIGLGSIVGEFLFIIAIFFGVVHFLEMPIMKTFLWSFGAFVLFYTAVENIINIPKITNTNAADRHTDSLRKTFFSGFLLTITNPLSILFWLGIYGSILANTIHHYDLSHVVLYGGAVLLGLMLWDITMATISSGFRKILTPTLLKGISLVSAISLFGFAGYFGYQAIKLLFGL</sequence>
<evidence type="ECO:0000256" key="6">
    <source>
        <dbReference type="SAM" id="Phobius"/>
    </source>
</evidence>
<dbReference type="GO" id="GO:0005886">
    <property type="term" value="C:plasma membrane"/>
    <property type="evidence" value="ECO:0007669"/>
    <property type="project" value="UniProtKB-SubCell"/>
</dbReference>
<feature type="transmembrane region" description="Helical" evidence="6">
    <location>
        <begin position="111"/>
        <end position="136"/>
    </location>
</feature>
<feature type="transmembrane region" description="Helical" evidence="6">
    <location>
        <begin position="181"/>
        <end position="202"/>
    </location>
</feature>
<dbReference type="EMBL" id="BMLG01000001">
    <property type="protein sequence ID" value="GGM24003.1"/>
    <property type="molecule type" value="Genomic_DNA"/>
</dbReference>
<keyword evidence="8" id="KW-1185">Reference proteome</keyword>
<comment type="subcellular location">
    <subcellularLocation>
        <location evidence="1">Cell membrane</location>
        <topology evidence="1">Multi-pass membrane protein</topology>
    </subcellularLocation>
</comment>
<dbReference type="PANTHER" id="PTHR30086:SF6">
    <property type="entry name" value="AMINO ACID EFFLUX PROTEIN YCGF-RELATED"/>
    <property type="match status" value="1"/>
</dbReference>
<keyword evidence="3 6" id="KW-0812">Transmembrane</keyword>
<feature type="transmembrane region" description="Helical" evidence="6">
    <location>
        <begin position="70"/>
        <end position="91"/>
    </location>
</feature>